<dbReference type="EMBL" id="CP053892">
    <property type="protein sequence ID" value="QKG20821.1"/>
    <property type="molecule type" value="Genomic_DNA"/>
</dbReference>
<dbReference type="RefSeq" id="WP_173095187.1">
    <property type="nucleotide sequence ID" value="NZ_CP053892.1"/>
</dbReference>
<proteinExistence type="predicted"/>
<keyword evidence="3" id="KW-1185">Reference proteome</keyword>
<accession>A0A7D3ZJ06</accession>
<organism evidence="2 3">
    <name type="scientific">Actinomadura verrucosospora</name>
    <dbReference type="NCBI Taxonomy" id="46165"/>
    <lineage>
        <taxon>Bacteria</taxon>
        <taxon>Bacillati</taxon>
        <taxon>Actinomycetota</taxon>
        <taxon>Actinomycetes</taxon>
        <taxon>Streptosporangiales</taxon>
        <taxon>Thermomonosporaceae</taxon>
        <taxon>Actinomadura</taxon>
    </lineage>
</organism>
<protein>
    <recommendedName>
        <fullName evidence="4">TIGR04222 domain-containing membrane protein</fullName>
    </recommendedName>
</protein>
<dbReference type="InterPro" id="IPR026467">
    <property type="entry name" value="Ser/Gly_Cys_C_dom"/>
</dbReference>
<dbReference type="Proteomes" id="UP000501240">
    <property type="component" value="Chromosome"/>
</dbReference>
<evidence type="ECO:0008006" key="4">
    <source>
        <dbReference type="Google" id="ProtNLM"/>
    </source>
</evidence>
<evidence type="ECO:0000256" key="1">
    <source>
        <dbReference type="SAM" id="MobiDB-lite"/>
    </source>
</evidence>
<evidence type="ECO:0000313" key="2">
    <source>
        <dbReference type="EMBL" id="QKG20821.1"/>
    </source>
</evidence>
<evidence type="ECO:0000313" key="3">
    <source>
        <dbReference type="Proteomes" id="UP000501240"/>
    </source>
</evidence>
<sequence>MGEHGPYEIAFLTGGAVRVAQTALVALHEGRQVRVSRGTHRVQAVNREADDPVQAALLARVPGTGVLLGDLLRETAESEEVRAIADALKEAGLVRGGLRGALRPTRTGRAARDRAVEDVPADAPGRCAALGPDGVEDARLREILLTKDPKPLKLDQGRRRGHHDLESSNLSDTQYGP</sequence>
<dbReference type="AlphaFoldDB" id="A0A7D3ZJ06"/>
<name>A0A7D3ZJ06_ACTVE</name>
<reference evidence="2 3" key="1">
    <citation type="submission" date="2020-05" db="EMBL/GenBank/DDBJ databases">
        <title>Actinomadura verrucosospora NRRL-B18236 (PFL_A860) Genome sequencing and assembly.</title>
        <authorList>
            <person name="Samborskyy M."/>
        </authorList>
    </citation>
    <scope>NUCLEOTIDE SEQUENCE [LARGE SCALE GENOMIC DNA]</scope>
    <source>
        <strain evidence="2 3">NRRL:B18236</strain>
    </source>
</reference>
<dbReference type="NCBIfam" id="TIGR04222">
    <property type="entry name" value="near_uncomplex"/>
    <property type="match status" value="1"/>
</dbReference>
<gene>
    <name evidence="2" type="ORF">ACTIVE_2459</name>
</gene>
<feature type="compositionally biased region" description="Basic and acidic residues" evidence="1">
    <location>
        <begin position="147"/>
        <end position="166"/>
    </location>
</feature>
<feature type="region of interest" description="Disordered" evidence="1">
    <location>
        <begin position="147"/>
        <end position="177"/>
    </location>
</feature>
<feature type="compositionally biased region" description="Polar residues" evidence="1">
    <location>
        <begin position="167"/>
        <end position="177"/>
    </location>
</feature>